<feature type="domain" description="SCP" evidence="1">
    <location>
        <begin position="1"/>
        <end position="96"/>
    </location>
</feature>
<accession>A0ABD4PZB1</accession>
<dbReference type="SUPFAM" id="SSF55797">
    <property type="entry name" value="PR-1-like"/>
    <property type="match status" value="1"/>
</dbReference>
<evidence type="ECO:0000259" key="1">
    <source>
        <dbReference type="Pfam" id="PF00188"/>
    </source>
</evidence>
<dbReference type="CDD" id="cd05379">
    <property type="entry name" value="CAP_bacterial"/>
    <property type="match status" value="1"/>
</dbReference>
<dbReference type="RefSeq" id="WP_208345820.1">
    <property type="nucleotide sequence ID" value="NZ_CATNZR010000099.1"/>
</dbReference>
<dbReference type="InterPro" id="IPR035940">
    <property type="entry name" value="CAP_sf"/>
</dbReference>
<dbReference type="Gene3D" id="3.40.33.10">
    <property type="entry name" value="CAP"/>
    <property type="match status" value="1"/>
</dbReference>
<dbReference type="EMBL" id="JAENRE010000065">
    <property type="protein sequence ID" value="MBO3418232.1"/>
    <property type="molecule type" value="Genomic_DNA"/>
</dbReference>
<sequence>RQSLGLNPLKWSGKYAGWTKSHCEEMAKKGDRSYHKDYPEGGQVVGHNSAKNLTAADILQQFKNSPKHNENITEADLTEGACAVYKSADGGYYFVIGFDY</sequence>
<dbReference type="Pfam" id="PF00188">
    <property type="entry name" value="CAP"/>
    <property type="match status" value="1"/>
</dbReference>
<dbReference type="Proteomes" id="UP000668358">
    <property type="component" value="Unassembled WGS sequence"/>
</dbReference>
<dbReference type="AlphaFoldDB" id="A0ABD4PZB1"/>
<gene>
    <name evidence="2" type="ORF">JJB78_17495</name>
</gene>
<protein>
    <submittedName>
        <fullName evidence="2">CAP domain-containing protein</fullName>
    </submittedName>
</protein>
<organism evidence="2 3">
    <name type="scientific">Clostridium perfringens</name>
    <dbReference type="NCBI Taxonomy" id="1502"/>
    <lineage>
        <taxon>Bacteria</taxon>
        <taxon>Bacillati</taxon>
        <taxon>Bacillota</taxon>
        <taxon>Clostridia</taxon>
        <taxon>Eubacteriales</taxon>
        <taxon>Clostridiaceae</taxon>
        <taxon>Clostridium</taxon>
    </lineage>
</organism>
<evidence type="ECO:0000313" key="2">
    <source>
        <dbReference type="EMBL" id="MBO3418232.1"/>
    </source>
</evidence>
<proteinExistence type="predicted"/>
<dbReference type="InterPro" id="IPR014044">
    <property type="entry name" value="CAP_dom"/>
</dbReference>
<name>A0ABD4PZB1_CLOPF</name>
<feature type="non-terminal residue" evidence="2">
    <location>
        <position position="1"/>
    </location>
</feature>
<evidence type="ECO:0000313" key="3">
    <source>
        <dbReference type="Proteomes" id="UP000668358"/>
    </source>
</evidence>
<comment type="caution">
    <text evidence="2">The sequence shown here is derived from an EMBL/GenBank/DDBJ whole genome shotgun (WGS) entry which is preliminary data.</text>
</comment>
<reference evidence="2 3" key="1">
    <citation type="submission" date="2020-12" db="EMBL/GenBank/DDBJ databases">
        <title>Comparative genomics of Clostridium perfringens reveals patterns of host-associated phylogenetic clades and virulence factors.</title>
        <authorList>
            <person name="Smith A.H."/>
            <person name="Geier R."/>
        </authorList>
    </citation>
    <scope>NUCLEOTIDE SEQUENCE [LARGE SCALE GENOMIC DNA]</scope>
    <source>
        <strain evidence="2 3">CHD15829P</strain>
    </source>
</reference>